<name>A0ACC3P073_9PEZI</name>
<keyword evidence="2" id="KW-1185">Reference proteome</keyword>
<evidence type="ECO:0000313" key="2">
    <source>
        <dbReference type="Proteomes" id="UP001281147"/>
    </source>
</evidence>
<reference evidence="1" key="1">
    <citation type="submission" date="2023-07" db="EMBL/GenBank/DDBJ databases">
        <title>Black Yeasts Isolated from many extreme environments.</title>
        <authorList>
            <person name="Coleine C."/>
            <person name="Stajich J.E."/>
            <person name="Selbmann L."/>
        </authorList>
    </citation>
    <scope>NUCLEOTIDE SEQUENCE</scope>
    <source>
        <strain evidence="1">CCFEE 5714</strain>
    </source>
</reference>
<accession>A0ACC3P073</accession>
<dbReference type="Proteomes" id="UP001281147">
    <property type="component" value="Unassembled WGS sequence"/>
</dbReference>
<gene>
    <name evidence="1" type="ORF">LTR37_000374</name>
</gene>
<sequence length="806" mass="88770">MATTTASFNSISIPAPEDNMDTSSPANRNLDDEDIDIDFEDYTGGVQGQDDERMLEDGDPTRPGTATDDVMVDDTTLVEGEQTIVDEETMGDDVVPQEEDEELIDYDEDDLQEQPVDDTVITEVEGQPADVIDAVTEGDVDEEIARSAEDIAAKAPALTFAGRAEQVLEPPVASAESLNLAQGAEDVAAVPTAIFGEEQQHDPGLEAYAAYEEQEEHANQEDQLTTQDHATHPHIQIDTNLKVHNDAPDTPTDTGLHPMTIRYGDYHMPLFKSRRQPDGLLKDDNLASLSLAELVRNCRQQLAVKIGEEVSEDQEMILGFEHLGLMLVEDCRAAFESSLNEVLEVYLQLHHNDPAHDLPPLSLSLTPQLKFTSSFNILKQAAAGGQGMSSFGFLQSATNAQAEYYHEEYDEHGEPHNPDQADDQADQQEYDDHDYGEHPDEAGQEDFGDEDHSHHETGREHEQQESNEEEYCEDPAEGEYPQTEDQGEAAAALDDFQQEEAEGHSADALYNAPEVPDTAATGEEEKQAGSTASLAAVNGDASATANGTAGEYEDELIDWDEDDLISDFPSERTVSEQDEFSTLLTEYENEGAAKAGDLPGDQQHLPDERAQNFAEENATNAPHLGSEDFLHDDLEDQEDFGDDGEAQQDQGEQGYQDDGEAQQDEQGYQDEGYQAHEAPNEELYDQADNTYDQQHDQDFLNAGEAGYEHGPEHEPLPEDREGVEGEGDFDDTVIHHTPPDQDDEDADYNFGDDDIGFDDDDDEVTPSEQQPAVATGSPLGKRSFDEVDELGYDEDDSPEVKKVRSS</sequence>
<proteinExistence type="predicted"/>
<protein>
    <submittedName>
        <fullName evidence="1">Uncharacterized protein</fullName>
    </submittedName>
</protein>
<comment type="caution">
    <text evidence="1">The sequence shown here is derived from an EMBL/GenBank/DDBJ whole genome shotgun (WGS) entry which is preliminary data.</text>
</comment>
<organism evidence="1 2">
    <name type="scientific">Vermiconidia calcicola</name>
    <dbReference type="NCBI Taxonomy" id="1690605"/>
    <lineage>
        <taxon>Eukaryota</taxon>
        <taxon>Fungi</taxon>
        <taxon>Dikarya</taxon>
        <taxon>Ascomycota</taxon>
        <taxon>Pezizomycotina</taxon>
        <taxon>Dothideomycetes</taxon>
        <taxon>Dothideomycetidae</taxon>
        <taxon>Mycosphaerellales</taxon>
        <taxon>Extremaceae</taxon>
        <taxon>Vermiconidia</taxon>
    </lineage>
</organism>
<dbReference type="EMBL" id="JAUTXU010000002">
    <property type="protein sequence ID" value="KAK3725404.1"/>
    <property type="molecule type" value="Genomic_DNA"/>
</dbReference>
<evidence type="ECO:0000313" key="1">
    <source>
        <dbReference type="EMBL" id="KAK3725404.1"/>
    </source>
</evidence>